<feature type="domain" description="RSD-2 N-terminal" evidence="1">
    <location>
        <begin position="90"/>
        <end position="158"/>
    </location>
</feature>
<protein>
    <recommendedName>
        <fullName evidence="1">RSD-2 N-terminal domain-containing protein</fullName>
    </recommendedName>
</protein>
<feature type="domain" description="RSD-2 N-terminal" evidence="1">
    <location>
        <begin position="304"/>
        <end position="350"/>
    </location>
</feature>
<gene>
    <name evidence="2" type="ORF">CAMP_LOCUS10326</name>
</gene>
<dbReference type="InterPro" id="IPR011508">
    <property type="entry name" value="RSD-2_N"/>
</dbReference>
<dbReference type="AlphaFoldDB" id="A0A9P1INT1"/>
<sequence length="350" mass="40704">MEILQNLLILAIENEIIYAFSRENLQLYRLKWRQDFAIQIGMFISFKRVEGFLMDVEKLIDIRAPNEKDCVQIENTENGPIIVLKSWMIFSQNQNLRSHKMNCGFSDWYGYIRCCYDSLRKSRNSIFVVSITVDDLKYDRKSGACLFRQHGRHVGKRQFEENYISTCEILETDLKERQALESVLDVDEIKLGPKISKNQEKILMAKTAVEYKILVLRFDLENNAIFGFNKVKRCLMVVDVENVVNREIFEDIRVGGCVNFIYLATKNGLLIPELGSVSVDKKEREDDVISVDGDYLRIQTMIAFSSNPNHFTNSKEVAFSDYYGFIDFSSYAKSKADFEYNVVYDTIIEV</sequence>
<keyword evidence="3" id="KW-1185">Reference proteome</keyword>
<evidence type="ECO:0000313" key="2">
    <source>
        <dbReference type="EMBL" id="CAI5447689.1"/>
    </source>
</evidence>
<comment type="caution">
    <text evidence="2">The sequence shown here is derived from an EMBL/GenBank/DDBJ whole genome shotgun (WGS) entry which is preliminary data.</text>
</comment>
<name>A0A9P1INT1_9PELO</name>
<reference evidence="2" key="1">
    <citation type="submission" date="2022-11" db="EMBL/GenBank/DDBJ databases">
        <authorList>
            <person name="Kikuchi T."/>
        </authorList>
    </citation>
    <scope>NUCLEOTIDE SEQUENCE</scope>
    <source>
        <strain evidence="2">PS1010</strain>
    </source>
</reference>
<dbReference type="EMBL" id="CANHGI010000004">
    <property type="protein sequence ID" value="CAI5447689.1"/>
    <property type="molecule type" value="Genomic_DNA"/>
</dbReference>
<organism evidence="2 3">
    <name type="scientific">Caenorhabditis angaria</name>
    <dbReference type="NCBI Taxonomy" id="860376"/>
    <lineage>
        <taxon>Eukaryota</taxon>
        <taxon>Metazoa</taxon>
        <taxon>Ecdysozoa</taxon>
        <taxon>Nematoda</taxon>
        <taxon>Chromadorea</taxon>
        <taxon>Rhabditida</taxon>
        <taxon>Rhabditina</taxon>
        <taxon>Rhabditomorpha</taxon>
        <taxon>Rhabditoidea</taxon>
        <taxon>Rhabditidae</taxon>
        <taxon>Peloderinae</taxon>
        <taxon>Caenorhabditis</taxon>
    </lineage>
</organism>
<accession>A0A9P1INT1</accession>
<dbReference type="Pfam" id="PF07547">
    <property type="entry name" value="RSD-2"/>
    <property type="match status" value="2"/>
</dbReference>
<proteinExistence type="predicted"/>
<evidence type="ECO:0000313" key="3">
    <source>
        <dbReference type="Proteomes" id="UP001152747"/>
    </source>
</evidence>
<evidence type="ECO:0000259" key="1">
    <source>
        <dbReference type="Pfam" id="PF07547"/>
    </source>
</evidence>
<dbReference type="Proteomes" id="UP001152747">
    <property type="component" value="Unassembled WGS sequence"/>
</dbReference>